<protein>
    <submittedName>
        <fullName evidence="3">DUF2066 domain-containing protein</fullName>
    </submittedName>
</protein>
<organism evidence="3 4">
    <name type="scientific">Marinobacter daepoensis</name>
    <dbReference type="NCBI Taxonomy" id="262077"/>
    <lineage>
        <taxon>Bacteria</taxon>
        <taxon>Pseudomonadati</taxon>
        <taxon>Pseudomonadota</taxon>
        <taxon>Gammaproteobacteria</taxon>
        <taxon>Pseudomonadales</taxon>
        <taxon>Marinobacteraceae</taxon>
        <taxon>Marinobacter</taxon>
    </lineage>
</organism>
<keyword evidence="2" id="KW-0732">Signal</keyword>
<reference evidence="3 4" key="1">
    <citation type="submission" date="2021-02" db="EMBL/GenBank/DDBJ databases">
        <title>PHA producing bacteria isolated from coastal sediment in Guangdong, Shenzhen.</title>
        <authorList>
            <person name="Zheng W."/>
            <person name="Yu S."/>
            <person name="Huang Y."/>
        </authorList>
    </citation>
    <scope>NUCLEOTIDE SEQUENCE [LARGE SCALE GENOMIC DNA]</scope>
    <source>
        <strain evidence="3 4">TN21-5</strain>
    </source>
</reference>
<sequence length="429" mass="45734">MTESVYTARRRGAVSVLFAVAFWCLLAGQASAVTVSGLYTVDVPVSGTSGRALEDGYQEGLRQVMVRVSGTRDVLKLDGLDEVLSGAESMLLSYQVNRVGGAARLQMSFGAVGVNRALASIQAPVWGANRPLTALWVAVEDRGNRQLLTRAAGPDSDNRWVQLLSRAAADRGLPIVFPSEAFAGDRALLSDLWGQFVGRIQQASEEMSHDALALVRISRSGGQWRAGWVIDGMGMDAREQSVSAGTPEQLVEAVIDRWTEQYSSRYAVTAGEVGEAPTVAMVLEGVSTLSDYGQVTQALQGMTPVMSVGASRVRGERLTVEVTFSGELDQLQEHIALDPRFVVAERPSEPVTRSASDESAAATPSSESQVSSETAGEGSLSAEGAAAGFSYQPLAPGDEEDSEQAFESLYEVLYYRWQPAPGVDGGDRS</sequence>
<dbReference type="InterPro" id="IPR018642">
    <property type="entry name" value="DUF2066"/>
</dbReference>
<evidence type="ECO:0000256" key="2">
    <source>
        <dbReference type="SAM" id="SignalP"/>
    </source>
</evidence>
<feature type="chain" id="PRO_5047093537" evidence="2">
    <location>
        <begin position="33"/>
        <end position="429"/>
    </location>
</feature>
<name>A0ABS3BIN3_9GAMM</name>
<dbReference type="RefSeq" id="WP_206558379.1">
    <property type="nucleotide sequence ID" value="NZ_JAFKDB010000023.1"/>
</dbReference>
<evidence type="ECO:0000256" key="1">
    <source>
        <dbReference type="SAM" id="MobiDB-lite"/>
    </source>
</evidence>
<comment type="caution">
    <text evidence="3">The sequence shown here is derived from an EMBL/GenBank/DDBJ whole genome shotgun (WGS) entry which is preliminary data.</text>
</comment>
<dbReference type="Pfam" id="PF09839">
    <property type="entry name" value="DUF2066"/>
    <property type="match status" value="1"/>
</dbReference>
<dbReference type="Proteomes" id="UP000664344">
    <property type="component" value="Unassembled WGS sequence"/>
</dbReference>
<keyword evidence="4" id="KW-1185">Reference proteome</keyword>
<dbReference type="EMBL" id="JAFKDB010000023">
    <property type="protein sequence ID" value="MBN7771709.1"/>
    <property type="molecule type" value="Genomic_DNA"/>
</dbReference>
<feature type="signal peptide" evidence="2">
    <location>
        <begin position="1"/>
        <end position="32"/>
    </location>
</feature>
<gene>
    <name evidence="3" type="ORF">JYP53_17510</name>
</gene>
<accession>A0ABS3BIN3</accession>
<feature type="compositionally biased region" description="Low complexity" evidence="1">
    <location>
        <begin position="371"/>
        <end position="390"/>
    </location>
</feature>
<evidence type="ECO:0000313" key="3">
    <source>
        <dbReference type="EMBL" id="MBN7771709.1"/>
    </source>
</evidence>
<evidence type="ECO:0000313" key="4">
    <source>
        <dbReference type="Proteomes" id="UP000664344"/>
    </source>
</evidence>
<proteinExistence type="predicted"/>
<feature type="region of interest" description="Disordered" evidence="1">
    <location>
        <begin position="347"/>
        <end position="403"/>
    </location>
</feature>